<dbReference type="PANTHER" id="PTHR31746">
    <property type="entry name" value="TRANSMEMBRANE PROTEIN 229 FAMILY MEMBER"/>
    <property type="match status" value="1"/>
</dbReference>
<comment type="similarity">
    <text evidence="2">Belongs to the TMEM229 family.</text>
</comment>
<name>A0A151PJB9_ALLMI</name>
<dbReference type="EMBL" id="AKHW03000166">
    <property type="protein sequence ID" value="KYO48944.1"/>
    <property type="molecule type" value="Genomic_DNA"/>
</dbReference>
<dbReference type="PhylomeDB" id="A0A151PJB9"/>
<protein>
    <submittedName>
        <fullName evidence="7">Transmembrane protein 229B-like</fullName>
    </submittedName>
</protein>
<accession>A0A151PJB9</accession>
<evidence type="ECO:0000313" key="7">
    <source>
        <dbReference type="EMBL" id="KYO48944.1"/>
    </source>
</evidence>
<dbReference type="GO" id="GO:0016020">
    <property type="term" value="C:membrane"/>
    <property type="evidence" value="ECO:0007669"/>
    <property type="project" value="UniProtKB-SubCell"/>
</dbReference>
<sequence>MAVAEPAPVGTLARWYLYGLHGYACEVLAAAATGFWERRDWRLRGYSSAWAGPLYATPALALETLYPRLRGHCCLPCRCLLYALLLYAWRLAAGATLHALGACPWDPRGRQGVLELGPACVLGGLLLEKLLVEPALRLRLAPRCPQPPAPPEPVFQLKDD</sequence>
<dbReference type="PANTHER" id="PTHR31746:SF3">
    <property type="entry name" value="TRANSMEMBRANE PROTEIN 229B"/>
    <property type="match status" value="1"/>
</dbReference>
<comment type="subcellular location">
    <subcellularLocation>
        <location evidence="1">Membrane</location>
        <topology evidence="1">Multi-pass membrane protein</topology>
    </subcellularLocation>
</comment>
<evidence type="ECO:0000256" key="4">
    <source>
        <dbReference type="ARBA" id="ARBA00022989"/>
    </source>
</evidence>
<evidence type="ECO:0000256" key="6">
    <source>
        <dbReference type="SAM" id="Phobius"/>
    </source>
</evidence>
<keyword evidence="8" id="KW-1185">Reference proteome</keyword>
<evidence type="ECO:0000256" key="2">
    <source>
        <dbReference type="ARBA" id="ARBA00006371"/>
    </source>
</evidence>
<comment type="caution">
    <text evidence="7">The sequence shown here is derived from an EMBL/GenBank/DDBJ whole genome shotgun (WGS) entry which is preliminary data.</text>
</comment>
<evidence type="ECO:0000256" key="1">
    <source>
        <dbReference type="ARBA" id="ARBA00004141"/>
    </source>
</evidence>
<organism evidence="7 8">
    <name type="scientific">Alligator mississippiensis</name>
    <name type="common">American alligator</name>
    <dbReference type="NCBI Taxonomy" id="8496"/>
    <lineage>
        <taxon>Eukaryota</taxon>
        <taxon>Metazoa</taxon>
        <taxon>Chordata</taxon>
        <taxon>Craniata</taxon>
        <taxon>Vertebrata</taxon>
        <taxon>Euteleostomi</taxon>
        <taxon>Archelosauria</taxon>
        <taxon>Archosauria</taxon>
        <taxon>Crocodylia</taxon>
        <taxon>Alligatoridae</taxon>
        <taxon>Alligatorinae</taxon>
        <taxon>Alligator</taxon>
    </lineage>
</organism>
<dbReference type="OrthoDB" id="5946847at2759"/>
<reference evidence="7 8" key="1">
    <citation type="journal article" date="2012" name="Genome Biol.">
        <title>Sequencing three crocodilian genomes to illuminate the evolution of archosaurs and amniotes.</title>
        <authorList>
            <person name="St John J.A."/>
            <person name="Braun E.L."/>
            <person name="Isberg S.R."/>
            <person name="Miles L.G."/>
            <person name="Chong A.Y."/>
            <person name="Gongora J."/>
            <person name="Dalzell P."/>
            <person name="Moran C."/>
            <person name="Bed'hom B."/>
            <person name="Abzhanov A."/>
            <person name="Burgess S.C."/>
            <person name="Cooksey A.M."/>
            <person name="Castoe T.A."/>
            <person name="Crawford N.G."/>
            <person name="Densmore L.D."/>
            <person name="Drew J.C."/>
            <person name="Edwards S.V."/>
            <person name="Faircloth B.C."/>
            <person name="Fujita M.K."/>
            <person name="Greenwold M.J."/>
            <person name="Hoffmann F.G."/>
            <person name="Howard J.M."/>
            <person name="Iguchi T."/>
            <person name="Janes D.E."/>
            <person name="Khan S.Y."/>
            <person name="Kohno S."/>
            <person name="de Koning A.J."/>
            <person name="Lance S.L."/>
            <person name="McCarthy F.M."/>
            <person name="McCormack J.E."/>
            <person name="Merchant M.E."/>
            <person name="Peterson D.G."/>
            <person name="Pollock D.D."/>
            <person name="Pourmand N."/>
            <person name="Raney B.J."/>
            <person name="Roessler K.A."/>
            <person name="Sanford J.R."/>
            <person name="Sawyer R.H."/>
            <person name="Schmidt C.J."/>
            <person name="Triplett E.W."/>
            <person name="Tuberville T.D."/>
            <person name="Venegas-Anaya M."/>
            <person name="Howard J.T."/>
            <person name="Jarvis E.D."/>
            <person name="Guillette L.J.Jr."/>
            <person name="Glenn T.C."/>
            <person name="Green R.E."/>
            <person name="Ray D.A."/>
        </authorList>
    </citation>
    <scope>NUCLEOTIDE SEQUENCE [LARGE SCALE GENOMIC DNA]</scope>
    <source>
        <strain evidence="7">KSC_2009_1</strain>
    </source>
</reference>
<keyword evidence="5 6" id="KW-0472">Membrane</keyword>
<gene>
    <name evidence="7" type="ORF">Y1Q_0023939</name>
</gene>
<evidence type="ECO:0000256" key="3">
    <source>
        <dbReference type="ARBA" id="ARBA00022692"/>
    </source>
</evidence>
<dbReference type="AlphaFoldDB" id="A0A151PJB9"/>
<feature type="transmembrane region" description="Helical" evidence="6">
    <location>
        <begin position="15"/>
        <end position="36"/>
    </location>
</feature>
<keyword evidence="4 6" id="KW-1133">Transmembrane helix</keyword>
<evidence type="ECO:0000313" key="8">
    <source>
        <dbReference type="Proteomes" id="UP000050525"/>
    </source>
</evidence>
<proteinExistence type="inferred from homology"/>
<evidence type="ECO:0000256" key="5">
    <source>
        <dbReference type="ARBA" id="ARBA00023136"/>
    </source>
</evidence>
<dbReference type="Proteomes" id="UP000050525">
    <property type="component" value="Unassembled WGS sequence"/>
</dbReference>
<keyword evidence="3 6" id="KW-0812">Transmembrane</keyword>
<dbReference type="KEGG" id="amj:106737391"/>